<feature type="compositionally biased region" description="Gly residues" evidence="1">
    <location>
        <begin position="34"/>
        <end position="44"/>
    </location>
</feature>
<name>A0A0A2V384_PARBA</name>
<gene>
    <name evidence="2" type="ORF">PAAG_11351</name>
</gene>
<dbReference type="OrthoDB" id="10456017at2759"/>
<protein>
    <submittedName>
        <fullName evidence="2">Uncharacterized protein</fullName>
    </submittedName>
</protein>
<dbReference type="GeneID" id="26970382"/>
<sequence length="175" mass="18938">MNIDHDYYGSNIEWIRVEGVDEEMPDAASPNNGSGDGPFSGDGNGHSNCDCHIVNANDDSKNPQPDSGYGANRDSTSQPPGSDPIPAPSSMQPRPTNVAMMFVEEISPRGHDFGTRTPGGDSYLQTAIPLDPALVPAPPLKRPRLCHLPPLQMTSQLYELGTFLHASRHEFSRRG</sequence>
<dbReference type="Proteomes" id="UP000002059">
    <property type="component" value="Partially assembled WGS sequence"/>
</dbReference>
<keyword evidence="3" id="KW-1185">Reference proteome</keyword>
<dbReference type="KEGG" id="pbl:PAAG_11351"/>
<evidence type="ECO:0000256" key="1">
    <source>
        <dbReference type="SAM" id="MobiDB-lite"/>
    </source>
</evidence>
<feature type="region of interest" description="Disordered" evidence="1">
    <location>
        <begin position="23"/>
        <end position="95"/>
    </location>
</feature>
<dbReference type="OMA" id="HIVNAND"/>
<dbReference type="RefSeq" id="XP_015703437.1">
    <property type="nucleotide sequence ID" value="XM_015847015.1"/>
</dbReference>
<dbReference type="VEuPathDB" id="FungiDB:PAAG_11351"/>
<evidence type="ECO:0000313" key="2">
    <source>
        <dbReference type="EMBL" id="KGQ01958.1"/>
    </source>
</evidence>
<proteinExistence type="predicted"/>
<organism evidence="2 3">
    <name type="scientific">Paracoccidioides lutzii (strain ATCC MYA-826 / Pb01)</name>
    <name type="common">Paracoccidioides brasiliensis</name>
    <dbReference type="NCBI Taxonomy" id="502779"/>
    <lineage>
        <taxon>Eukaryota</taxon>
        <taxon>Fungi</taxon>
        <taxon>Dikarya</taxon>
        <taxon>Ascomycota</taxon>
        <taxon>Pezizomycotina</taxon>
        <taxon>Eurotiomycetes</taxon>
        <taxon>Eurotiomycetidae</taxon>
        <taxon>Onygenales</taxon>
        <taxon>Ajellomycetaceae</taxon>
        <taxon>Paracoccidioides</taxon>
    </lineage>
</organism>
<evidence type="ECO:0000313" key="3">
    <source>
        <dbReference type="Proteomes" id="UP000002059"/>
    </source>
</evidence>
<dbReference type="AlphaFoldDB" id="A0A0A2V384"/>
<dbReference type="HOGENOM" id="CLU_1533052_0_0_1"/>
<accession>A0A0A2V384</accession>
<reference evidence="2 3" key="1">
    <citation type="journal article" date="2011" name="PLoS Genet.">
        <title>Comparative genomic analysis of human fungal pathogens causing paracoccidioidomycosis.</title>
        <authorList>
            <person name="Desjardins C.A."/>
            <person name="Champion M.D."/>
            <person name="Holder J.W."/>
            <person name="Muszewska A."/>
            <person name="Goldberg J."/>
            <person name="Bailao A.M."/>
            <person name="Brigido M.M."/>
            <person name="Ferreira M.E."/>
            <person name="Garcia A.M."/>
            <person name="Grynberg M."/>
            <person name="Gujja S."/>
            <person name="Heiman D.I."/>
            <person name="Henn M.R."/>
            <person name="Kodira C.D."/>
            <person name="Leon-Narvaez H."/>
            <person name="Longo L.V."/>
            <person name="Ma L.J."/>
            <person name="Malavazi I."/>
            <person name="Matsuo A.L."/>
            <person name="Morais F.V."/>
            <person name="Pereira M."/>
            <person name="Rodriguez-Brito S."/>
            <person name="Sakthikumar S."/>
            <person name="Salem-Izacc S.M."/>
            <person name="Sykes S.M."/>
            <person name="Teixeira M.M."/>
            <person name="Vallejo M.C."/>
            <person name="Walter M.E."/>
            <person name="Yandava C."/>
            <person name="Young S."/>
            <person name="Zeng Q."/>
            <person name="Zucker J."/>
            <person name="Felipe M.S."/>
            <person name="Goldman G.H."/>
            <person name="Haas B.J."/>
            <person name="McEwen J.G."/>
            <person name="Nino-Vega G."/>
            <person name="Puccia R."/>
            <person name="San-Blas G."/>
            <person name="Soares C.M."/>
            <person name="Birren B.W."/>
            <person name="Cuomo C.A."/>
        </authorList>
    </citation>
    <scope>NUCLEOTIDE SEQUENCE [LARGE SCALE GENOMIC DNA]</scope>
    <source>
        <strain evidence="3">ATCC MYA-826 / Pb01</strain>
    </source>
</reference>
<dbReference type="EMBL" id="KN293994">
    <property type="protein sequence ID" value="KGQ01958.1"/>
    <property type="molecule type" value="Genomic_DNA"/>
</dbReference>